<reference evidence="1 2" key="1">
    <citation type="submission" date="2017-09" db="EMBL/GenBank/DDBJ databases">
        <title>Depth-based differentiation of microbial function through sediment-hosted aquifers and enrichment of novel symbionts in the deep terrestrial subsurface.</title>
        <authorList>
            <person name="Probst A.J."/>
            <person name="Ladd B."/>
            <person name="Jarett J.K."/>
            <person name="Geller-Mcgrath D.E."/>
            <person name="Sieber C.M."/>
            <person name="Emerson J.B."/>
            <person name="Anantharaman K."/>
            <person name="Thomas B.C."/>
            <person name="Malmstrom R."/>
            <person name="Stieglmeier M."/>
            <person name="Klingl A."/>
            <person name="Woyke T."/>
            <person name="Ryan C.M."/>
            <person name="Banfield J.F."/>
        </authorList>
    </citation>
    <scope>NUCLEOTIDE SEQUENCE [LARGE SCALE GENOMIC DNA]</scope>
    <source>
        <strain evidence="1">CG22_combo_CG10-13_8_21_14_all_01_47_9</strain>
    </source>
</reference>
<dbReference type="Gene3D" id="3.30.70.1290">
    <property type="entry name" value="Transposase IS200-like"/>
    <property type="match status" value="1"/>
</dbReference>
<dbReference type="SUPFAM" id="SSF143422">
    <property type="entry name" value="Transposase IS200-like"/>
    <property type="match status" value="1"/>
</dbReference>
<dbReference type="AlphaFoldDB" id="A0A2H0E0X1"/>
<sequence length="130" mass="15676">WQKDQDAINYFMRSLTVKYAMYFNKKYKRIGPLFQGVYKAVLVENEPQLVYLSKYIHRNPIELTSSRVLEVYPYSSYQNYLGKFNQDWVKRDEILDYFSKTRIANSYRAFVEETDERDLPMVKSLVLEDI</sequence>
<accession>A0A2H0E0X1</accession>
<feature type="non-terminal residue" evidence="1">
    <location>
        <position position="1"/>
    </location>
</feature>
<dbReference type="GO" id="GO:0006313">
    <property type="term" value="P:DNA transposition"/>
    <property type="evidence" value="ECO:0007669"/>
    <property type="project" value="InterPro"/>
</dbReference>
<evidence type="ECO:0000313" key="2">
    <source>
        <dbReference type="Proteomes" id="UP000229981"/>
    </source>
</evidence>
<dbReference type="PANTHER" id="PTHR34322:SF2">
    <property type="entry name" value="TRANSPOSASE IS200-LIKE DOMAIN-CONTAINING PROTEIN"/>
    <property type="match status" value="1"/>
</dbReference>
<organism evidence="1 2">
    <name type="scientific">Candidatus Beckwithbacteria bacterium CG22_combo_CG10-13_8_21_14_all_01_47_9</name>
    <dbReference type="NCBI Taxonomy" id="1974496"/>
    <lineage>
        <taxon>Bacteria</taxon>
        <taxon>Candidatus Beckwithiibacteriota</taxon>
    </lineage>
</organism>
<dbReference type="GO" id="GO:0004803">
    <property type="term" value="F:transposase activity"/>
    <property type="evidence" value="ECO:0007669"/>
    <property type="project" value="InterPro"/>
</dbReference>
<dbReference type="PANTHER" id="PTHR34322">
    <property type="entry name" value="TRANSPOSASE, Y1_TNP DOMAIN-CONTAINING"/>
    <property type="match status" value="1"/>
</dbReference>
<dbReference type="InterPro" id="IPR036515">
    <property type="entry name" value="Transposase_17_sf"/>
</dbReference>
<name>A0A2H0E0X1_9BACT</name>
<gene>
    <name evidence="1" type="ORF">COW80_03195</name>
</gene>
<protein>
    <recommendedName>
        <fullName evidence="3">Transposase IS200-like domain-containing protein</fullName>
    </recommendedName>
</protein>
<comment type="caution">
    <text evidence="1">The sequence shown here is derived from an EMBL/GenBank/DDBJ whole genome shotgun (WGS) entry which is preliminary data.</text>
</comment>
<dbReference type="EMBL" id="PCTU01000082">
    <property type="protein sequence ID" value="PIP87901.1"/>
    <property type="molecule type" value="Genomic_DNA"/>
</dbReference>
<dbReference type="Proteomes" id="UP000229981">
    <property type="component" value="Unassembled WGS sequence"/>
</dbReference>
<dbReference type="GO" id="GO:0003677">
    <property type="term" value="F:DNA binding"/>
    <property type="evidence" value="ECO:0007669"/>
    <property type="project" value="InterPro"/>
</dbReference>
<proteinExistence type="predicted"/>
<evidence type="ECO:0008006" key="3">
    <source>
        <dbReference type="Google" id="ProtNLM"/>
    </source>
</evidence>
<evidence type="ECO:0000313" key="1">
    <source>
        <dbReference type="EMBL" id="PIP87901.1"/>
    </source>
</evidence>